<evidence type="ECO:0000313" key="4">
    <source>
        <dbReference type="EMBL" id="ADU48749.1"/>
    </source>
</evidence>
<dbReference type="GO" id="GO:0016747">
    <property type="term" value="F:acyltransferase activity, transferring groups other than amino-acyl groups"/>
    <property type="evidence" value="ECO:0007669"/>
    <property type="project" value="InterPro"/>
</dbReference>
<proteinExistence type="predicted"/>
<evidence type="ECO:0000256" key="1">
    <source>
        <dbReference type="ARBA" id="ARBA00022679"/>
    </source>
</evidence>
<protein>
    <submittedName>
        <fullName evidence="4">GCN5-related N-acetyltransferase</fullName>
    </submittedName>
</protein>
<dbReference type="STRING" id="710696.Intca_2240"/>
<dbReference type="PROSITE" id="PS51186">
    <property type="entry name" value="GNAT"/>
    <property type="match status" value="1"/>
</dbReference>
<feature type="domain" description="N-acetyltransferase" evidence="3">
    <location>
        <begin position="143"/>
        <end position="283"/>
    </location>
</feature>
<dbReference type="InterPro" id="IPR016181">
    <property type="entry name" value="Acyl_CoA_acyltransferase"/>
</dbReference>
<dbReference type="PANTHER" id="PTHR43877">
    <property type="entry name" value="AMINOALKYLPHOSPHONATE N-ACETYLTRANSFERASE-RELATED-RELATED"/>
    <property type="match status" value="1"/>
</dbReference>
<accession>E6SEA1</accession>
<name>E6SEA1_INTC7</name>
<dbReference type="AlphaFoldDB" id="E6SEA1"/>
<dbReference type="eggNOG" id="COG3393">
    <property type="taxonomic scope" value="Bacteria"/>
</dbReference>
<dbReference type="InterPro" id="IPR050832">
    <property type="entry name" value="Bact_Acetyltransf"/>
</dbReference>
<evidence type="ECO:0000259" key="3">
    <source>
        <dbReference type="PROSITE" id="PS51186"/>
    </source>
</evidence>
<dbReference type="KEGG" id="ica:Intca_2240"/>
<dbReference type="SUPFAM" id="SSF55729">
    <property type="entry name" value="Acyl-CoA N-acyltransferases (Nat)"/>
    <property type="match status" value="1"/>
</dbReference>
<dbReference type="Pfam" id="PF13312">
    <property type="entry name" value="DUF4081"/>
    <property type="match status" value="1"/>
</dbReference>
<sequence length="283" mass="30517">MGVLRQRLPVRPMTADDRPAALDWCARDRVANVFVAARIEEGALRSNPGALLGHWVDGRLDGLAWVSANVVPVGLDDAGIADLSARIMRQRRQCASIFGPSEQVLGLWNRLGPSWGPVRAVRTHQPLLATATRPSELGVPIDPLVRPARLDELAAVVPAAAHMFTEEIGYPPYFGSDRGYRASVAALIRQGHTFVRVEDGEVVFKADVGSLALGCAQVQGVWVHPRLRGQGLAVPAMAAVVEQVLDSLADEVSLYVNDFNAPARATYARCGFREVGAFTTVLL</sequence>
<organism evidence="4 5">
    <name type="scientific">Intrasporangium calvum (strain ATCC 23552 / DSM 43043 / JCM 3097 / NBRC 12989 / NCIMB 10167 / NRRL B-3866 / 7 KIP)</name>
    <dbReference type="NCBI Taxonomy" id="710696"/>
    <lineage>
        <taxon>Bacteria</taxon>
        <taxon>Bacillati</taxon>
        <taxon>Actinomycetota</taxon>
        <taxon>Actinomycetes</taxon>
        <taxon>Micrococcales</taxon>
        <taxon>Intrasporangiaceae</taxon>
        <taxon>Intrasporangium</taxon>
    </lineage>
</organism>
<dbReference type="InterPro" id="IPR025289">
    <property type="entry name" value="DUF4081"/>
</dbReference>
<evidence type="ECO:0000256" key="2">
    <source>
        <dbReference type="ARBA" id="ARBA00023315"/>
    </source>
</evidence>
<evidence type="ECO:0000313" key="5">
    <source>
        <dbReference type="Proteomes" id="UP000008914"/>
    </source>
</evidence>
<keyword evidence="2" id="KW-0012">Acyltransferase</keyword>
<dbReference type="Pfam" id="PF00583">
    <property type="entry name" value="Acetyltransf_1"/>
    <property type="match status" value="1"/>
</dbReference>
<gene>
    <name evidence="4" type="ordered locus">Intca_2240</name>
</gene>
<dbReference type="InterPro" id="IPR016794">
    <property type="entry name" value="UCP21603_acetyltransf"/>
</dbReference>
<dbReference type="Gene3D" id="3.40.630.30">
    <property type="match status" value="1"/>
</dbReference>
<keyword evidence="1" id="KW-0808">Transferase</keyword>
<keyword evidence="5" id="KW-1185">Reference proteome</keyword>
<dbReference type="PANTHER" id="PTHR43877:SF2">
    <property type="entry name" value="AMINOALKYLPHOSPHONATE N-ACETYLTRANSFERASE-RELATED"/>
    <property type="match status" value="1"/>
</dbReference>
<dbReference type="PIRSF" id="PIRSF021603">
    <property type="entry name" value="UCP21603_acetyltransf"/>
    <property type="match status" value="1"/>
</dbReference>
<dbReference type="InterPro" id="IPR000182">
    <property type="entry name" value="GNAT_dom"/>
</dbReference>
<dbReference type="HOGENOM" id="CLU_086566_0_0_11"/>
<reference evidence="4 5" key="1">
    <citation type="journal article" date="2010" name="Stand. Genomic Sci.">
        <title>Complete genome sequence of Intrasporangium calvum type strain (7 KIP).</title>
        <authorList>
            <person name="Del Rio T.G."/>
            <person name="Chertkov O."/>
            <person name="Yasawong M."/>
            <person name="Lucas S."/>
            <person name="Deshpande S."/>
            <person name="Cheng J.F."/>
            <person name="Detter C."/>
            <person name="Tapia R."/>
            <person name="Han C."/>
            <person name="Goodwin L."/>
            <person name="Pitluck S."/>
            <person name="Liolios K."/>
            <person name="Ivanova N."/>
            <person name="Mavromatis K."/>
            <person name="Pati A."/>
            <person name="Chen A."/>
            <person name="Palaniappan K."/>
            <person name="Land M."/>
            <person name="Hauser L."/>
            <person name="Chang Y.J."/>
            <person name="Jeffries C.D."/>
            <person name="Rohde M."/>
            <person name="Pukall R."/>
            <person name="Sikorski J."/>
            <person name="Goker M."/>
            <person name="Woyke T."/>
            <person name="Bristow J."/>
            <person name="Eisen J.A."/>
            <person name="Markowitz V."/>
            <person name="Hugenholtz P."/>
            <person name="Kyrpides N.C."/>
            <person name="Klenk H.P."/>
            <person name="Lapidus A."/>
        </authorList>
    </citation>
    <scope>NUCLEOTIDE SEQUENCE [LARGE SCALE GENOMIC DNA]</scope>
    <source>
        <strain evidence="5">ATCC 23552 / DSM 43043 / JCM 3097 / NBRC 12989 / 7 KIP</strain>
    </source>
</reference>
<dbReference type="Proteomes" id="UP000008914">
    <property type="component" value="Chromosome"/>
</dbReference>
<dbReference type="EMBL" id="CP002343">
    <property type="protein sequence ID" value="ADU48749.1"/>
    <property type="molecule type" value="Genomic_DNA"/>
</dbReference>